<keyword evidence="13" id="KW-1185">Reference proteome</keyword>
<evidence type="ECO:0000256" key="3">
    <source>
        <dbReference type="ARBA" id="ARBA00022617"/>
    </source>
</evidence>
<organism evidence="12 13">
    <name type="scientific">Stylosanthes scabra</name>
    <dbReference type="NCBI Taxonomy" id="79078"/>
    <lineage>
        <taxon>Eukaryota</taxon>
        <taxon>Viridiplantae</taxon>
        <taxon>Streptophyta</taxon>
        <taxon>Embryophyta</taxon>
        <taxon>Tracheophyta</taxon>
        <taxon>Spermatophyta</taxon>
        <taxon>Magnoliopsida</taxon>
        <taxon>eudicotyledons</taxon>
        <taxon>Gunneridae</taxon>
        <taxon>Pentapetalae</taxon>
        <taxon>rosids</taxon>
        <taxon>fabids</taxon>
        <taxon>Fabales</taxon>
        <taxon>Fabaceae</taxon>
        <taxon>Papilionoideae</taxon>
        <taxon>50 kb inversion clade</taxon>
        <taxon>dalbergioids sensu lato</taxon>
        <taxon>Dalbergieae</taxon>
        <taxon>Pterocarpus clade</taxon>
        <taxon>Stylosanthes</taxon>
    </lineage>
</organism>
<keyword evidence="5 11" id="KW-0479">Metal-binding</keyword>
<reference evidence="12 13" key="1">
    <citation type="journal article" date="2023" name="Plants (Basel)">
        <title>Bridging the Gap: Combining Genomics and Transcriptomics Approaches to Understand Stylosanthes scabra, an Orphan Legume from the Brazilian Caatinga.</title>
        <authorList>
            <person name="Ferreira-Neto J.R.C."/>
            <person name="da Silva M.D."/>
            <person name="Binneck E."/>
            <person name="de Melo N.F."/>
            <person name="da Silva R.H."/>
            <person name="de Melo A.L.T.M."/>
            <person name="Pandolfi V."/>
            <person name="Bustamante F.O."/>
            <person name="Brasileiro-Vidal A.C."/>
            <person name="Benko-Iseppon A.M."/>
        </authorList>
    </citation>
    <scope>NUCLEOTIDE SEQUENCE [LARGE SCALE GENOMIC DNA]</scope>
    <source>
        <tissue evidence="12">Leaves</tissue>
    </source>
</reference>
<accession>A0ABU6WIB1</accession>
<dbReference type="PRINTS" id="PR00463">
    <property type="entry name" value="EP450I"/>
</dbReference>
<evidence type="ECO:0000256" key="2">
    <source>
        <dbReference type="ARBA" id="ARBA00010617"/>
    </source>
</evidence>
<evidence type="ECO:0000256" key="4">
    <source>
        <dbReference type="ARBA" id="ARBA00022692"/>
    </source>
</evidence>
<evidence type="ECO:0000256" key="5">
    <source>
        <dbReference type="ARBA" id="ARBA00022723"/>
    </source>
</evidence>
<evidence type="ECO:0000256" key="1">
    <source>
        <dbReference type="ARBA" id="ARBA00004167"/>
    </source>
</evidence>
<keyword evidence="10" id="KW-0472">Membrane</keyword>
<comment type="subcellular location">
    <subcellularLocation>
        <location evidence="1">Membrane</location>
        <topology evidence="1">Single-pass membrane protein</topology>
    </subcellularLocation>
</comment>
<keyword evidence="9 11" id="KW-0503">Monooxygenase</keyword>
<evidence type="ECO:0000256" key="11">
    <source>
        <dbReference type="RuleBase" id="RU000461"/>
    </source>
</evidence>
<dbReference type="PRINTS" id="PR00385">
    <property type="entry name" value="P450"/>
</dbReference>
<comment type="similarity">
    <text evidence="2 11">Belongs to the cytochrome P450 family.</text>
</comment>
<dbReference type="InterPro" id="IPR001128">
    <property type="entry name" value="Cyt_P450"/>
</dbReference>
<dbReference type="Gene3D" id="1.10.630.10">
    <property type="entry name" value="Cytochrome P450"/>
    <property type="match status" value="1"/>
</dbReference>
<dbReference type="EMBL" id="JASCZI010181744">
    <property type="protein sequence ID" value="MED6185626.1"/>
    <property type="molecule type" value="Genomic_DNA"/>
</dbReference>
<keyword evidence="8 11" id="KW-0408">Iron</keyword>
<dbReference type="InterPro" id="IPR002401">
    <property type="entry name" value="Cyt_P450_E_grp-I"/>
</dbReference>
<evidence type="ECO:0000256" key="10">
    <source>
        <dbReference type="ARBA" id="ARBA00023136"/>
    </source>
</evidence>
<dbReference type="Pfam" id="PF00067">
    <property type="entry name" value="p450"/>
    <property type="match status" value="1"/>
</dbReference>
<dbReference type="InterPro" id="IPR050665">
    <property type="entry name" value="Cytochrome_P450_Monooxygen"/>
</dbReference>
<evidence type="ECO:0000256" key="8">
    <source>
        <dbReference type="ARBA" id="ARBA00023004"/>
    </source>
</evidence>
<dbReference type="InterPro" id="IPR036396">
    <property type="entry name" value="Cyt_P450_sf"/>
</dbReference>
<dbReference type="PANTHER" id="PTHR24282">
    <property type="entry name" value="CYTOCHROME P450 FAMILY MEMBER"/>
    <property type="match status" value="1"/>
</dbReference>
<name>A0ABU6WIB1_9FABA</name>
<dbReference type="SUPFAM" id="SSF48264">
    <property type="entry name" value="Cytochrome P450"/>
    <property type="match status" value="1"/>
</dbReference>
<evidence type="ECO:0000256" key="6">
    <source>
        <dbReference type="ARBA" id="ARBA00022989"/>
    </source>
</evidence>
<sequence length="531" mass="60141">MMIMMMNITGVVLAGFLVVLLHIVNELFLKPRSLRSKLQKQGIHGPSPHFYFGNIPEKNKILEQHLQVHHNYVVSSQQDKDKGVSSSIISHRWYSNLFPHVEKWRNQYGPIYLFSSGNVEWLVVSDIEMVKEITLYTSVNLGKPSLKSRELGPLLGQGILSSSGPIWVHQRKIIAPSLYLDKVKEMVNLIVQSTNITLKSWESRLKDEGEALELRIDDDLRSLSADIIARACFGINYVEGNEIFSKLKALQNLLSGNDAGIPGFRYLPIKRNRDMWRLEKEVNSMISKIINERLQQDAEEQDLLQMILEGAKSCEGSDSILSDSASRDRFIIDNCKNIFFAGHESTAITASWCLMLLAIHQDWQDHVRAEVLELCGNHAPDASMLRKMKMLNMVIQETMRLYPAAAFVSRSALQDINLKGILIPKGMNIEISVPILMQDPEIWGHDSHKFNPERFSNGILGACRFPQAYVPFGLGARVCAGQHLAMTELKVILCLILIKFRFSLSQSYCHSPIFRLVIEPGHGVILKITRI</sequence>
<evidence type="ECO:0000313" key="12">
    <source>
        <dbReference type="EMBL" id="MED6185626.1"/>
    </source>
</evidence>
<evidence type="ECO:0000256" key="7">
    <source>
        <dbReference type="ARBA" id="ARBA00023002"/>
    </source>
</evidence>
<dbReference type="InterPro" id="IPR017972">
    <property type="entry name" value="Cyt_P450_CS"/>
</dbReference>
<keyword evidence="4" id="KW-0812">Transmembrane</keyword>
<keyword evidence="6" id="KW-1133">Transmembrane helix</keyword>
<dbReference type="PROSITE" id="PS00086">
    <property type="entry name" value="CYTOCHROME_P450"/>
    <property type="match status" value="1"/>
</dbReference>
<dbReference type="Proteomes" id="UP001341840">
    <property type="component" value="Unassembled WGS sequence"/>
</dbReference>
<evidence type="ECO:0000313" key="13">
    <source>
        <dbReference type="Proteomes" id="UP001341840"/>
    </source>
</evidence>
<comment type="caution">
    <text evidence="12">The sequence shown here is derived from an EMBL/GenBank/DDBJ whole genome shotgun (WGS) entry which is preliminary data.</text>
</comment>
<evidence type="ECO:0008006" key="14">
    <source>
        <dbReference type="Google" id="ProtNLM"/>
    </source>
</evidence>
<keyword evidence="7 11" id="KW-0560">Oxidoreductase</keyword>
<protein>
    <recommendedName>
        <fullName evidence="14">Cytochrome P450</fullName>
    </recommendedName>
</protein>
<dbReference type="PANTHER" id="PTHR24282:SF26">
    <property type="entry name" value="CYTOCHROME P450"/>
    <property type="match status" value="1"/>
</dbReference>
<evidence type="ECO:0000256" key="9">
    <source>
        <dbReference type="ARBA" id="ARBA00023033"/>
    </source>
</evidence>
<proteinExistence type="inferred from homology"/>
<keyword evidence="3 11" id="KW-0349">Heme</keyword>
<gene>
    <name evidence="12" type="ORF">PIB30_058935</name>
</gene>